<accession>A0ABM7WC50</accession>
<dbReference type="SMART" id="SM00028">
    <property type="entry name" value="TPR"/>
    <property type="match status" value="2"/>
</dbReference>
<dbReference type="EMBL" id="AP025516">
    <property type="protein sequence ID" value="BDD88549.1"/>
    <property type="molecule type" value="Genomic_DNA"/>
</dbReference>
<dbReference type="InterPro" id="IPR011990">
    <property type="entry name" value="TPR-like_helical_dom_sf"/>
</dbReference>
<reference evidence="2 3" key="1">
    <citation type="submission" date="2022-01" db="EMBL/GenBank/DDBJ databases">
        <title>Desulfofustis limnae sp. nov., a novel mesophilic sulfate-reducing bacterium isolated from marsh soil.</title>
        <authorList>
            <person name="Watanabe M."/>
            <person name="Takahashi A."/>
            <person name="Kojima H."/>
            <person name="Fukui M."/>
        </authorList>
    </citation>
    <scope>NUCLEOTIDE SEQUENCE [LARGE SCALE GENOMIC DNA]</scope>
    <source>
        <strain evidence="2 3">PPLL</strain>
    </source>
</reference>
<dbReference type="RefSeq" id="WP_284151899.1">
    <property type="nucleotide sequence ID" value="NZ_AP025516.1"/>
</dbReference>
<protein>
    <recommendedName>
        <fullName evidence="4">Tetratricopeptide repeat protein</fullName>
    </recommendedName>
</protein>
<name>A0ABM7WC50_9BACT</name>
<keyword evidence="3" id="KW-1185">Reference proteome</keyword>
<gene>
    <name evidence="2" type="ORF">DPPLL_29140</name>
</gene>
<evidence type="ECO:0000313" key="3">
    <source>
        <dbReference type="Proteomes" id="UP000830055"/>
    </source>
</evidence>
<dbReference type="Pfam" id="PF13432">
    <property type="entry name" value="TPR_16"/>
    <property type="match status" value="1"/>
</dbReference>
<sequence length="165" mass="17855">MARPSDIMDRALTSLCCRAITALLLLTLGACATYYPPYPAPPPTRPERPPAMPEPAPQPPPPRPAPAPPAKPVAGPAASLYRDAQAALQQGNPAAAELMLERALRIEPRNPHYWYALAQAVFAQGNHARTEQLCLKVDSLAGNDPALREGNLRLLERARQGTRSR</sequence>
<dbReference type="Proteomes" id="UP000830055">
    <property type="component" value="Chromosome"/>
</dbReference>
<dbReference type="PROSITE" id="PS51257">
    <property type="entry name" value="PROKAR_LIPOPROTEIN"/>
    <property type="match status" value="1"/>
</dbReference>
<proteinExistence type="predicted"/>
<organism evidence="2 3">
    <name type="scientific">Desulfofustis limnaeus</name>
    <dbReference type="NCBI Taxonomy" id="2740163"/>
    <lineage>
        <taxon>Bacteria</taxon>
        <taxon>Pseudomonadati</taxon>
        <taxon>Thermodesulfobacteriota</taxon>
        <taxon>Desulfobulbia</taxon>
        <taxon>Desulfobulbales</taxon>
        <taxon>Desulfocapsaceae</taxon>
        <taxon>Desulfofustis</taxon>
    </lineage>
</organism>
<dbReference type="InterPro" id="IPR019734">
    <property type="entry name" value="TPR_rpt"/>
</dbReference>
<feature type="region of interest" description="Disordered" evidence="1">
    <location>
        <begin position="41"/>
        <end position="77"/>
    </location>
</feature>
<feature type="compositionally biased region" description="Pro residues" evidence="1">
    <location>
        <begin position="41"/>
        <end position="71"/>
    </location>
</feature>
<evidence type="ECO:0000313" key="2">
    <source>
        <dbReference type="EMBL" id="BDD88549.1"/>
    </source>
</evidence>
<evidence type="ECO:0008006" key="4">
    <source>
        <dbReference type="Google" id="ProtNLM"/>
    </source>
</evidence>
<dbReference type="Gene3D" id="1.25.40.10">
    <property type="entry name" value="Tetratricopeptide repeat domain"/>
    <property type="match status" value="1"/>
</dbReference>
<evidence type="ECO:0000256" key="1">
    <source>
        <dbReference type="SAM" id="MobiDB-lite"/>
    </source>
</evidence>
<dbReference type="SUPFAM" id="SSF48452">
    <property type="entry name" value="TPR-like"/>
    <property type="match status" value="1"/>
</dbReference>